<dbReference type="Gramene" id="Manes.01G251500.1.v8.1">
    <property type="protein sequence ID" value="Manes.01G251500.1.v8.1.CDS"/>
    <property type="gene ID" value="Manes.01G251500.v8.1"/>
</dbReference>
<organism evidence="1 2">
    <name type="scientific">Manihot esculenta</name>
    <name type="common">Cassava</name>
    <name type="synonym">Jatropha manihot</name>
    <dbReference type="NCBI Taxonomy" id="3983"/>
    <lineage>
        <taxon>Eukaryota</taxon>
        <taxon>Viridiplantae</taxon>
        <taxon>Streptophyta</taxon>
        <taxon>Embryophyta</taxon>
        <taxon>Tracheophyta</taxon>
        <taxon>Spermatophyta</taxon>
        <taxon>Magnoliopsida</taxon>
        <taxon>eudicotyledons</taxon>
        <taxon>Gunneridae</taxon>
        <taxon>Pentapetalae</taxon>
        <taxon>rosids</taxon>
        <taxon>fabids</taxon>
        <taxon>Malpighiales</taxon>
        <taxon>Euphorbiaceae</taxon>
        <taxon>Crotonoideae</taxon>
        <taxon>Manihoteae</taxon>
        <taxon>Manihot</taxon>
    </lineage>
</organism>
<dbReference type="OMA" id="SWLSDHK"/>
<protein>
    <recommendedName>
        <fullName evidence="3">Membrane-associated kinase regulator 6</fullName>
    </recommendedName>
</protein>
<dbReference type="InterPro" id="IPR044699">
    <property type="entry name" value="MAKR6"/>
</dbReference>
<dbReference type="Proteomes" id="UP000091857">
    <property type="component" value="Chromosome 1"/>
</dbReference>
<dbReference type="PANTHER" id="PTHR34576">
    <property type="entry name" value="MEMBRANE-ASSOCIATED KINASE REGULATOR 6-RELATED"/>
    <property type="match status" value="1"/>
</dbReference>
<gene>
    <name evidence="1" type="ORF">MANES_01G251500v8</name>
</gene>
<evidence type="ECO:0008006" key="3">
    <source>
        <dbReference type="Google" id="ProtNLM"/>
    </source>
</evidence>
<keyword evidence="2" id="KW-1185">Reference proteome</keyword>
<dbReference type="AlphaFoldDB" id="A0A2C9WQE4"/>
<sequence>MESSEPLAIESFSYSWLTSVSSPLDGLEELLRASFDSSHEATAEDLGYQMPKPKRSLEEVQNFNFDVPSSPYPDALVDADQLFSEGLIKPVFVGQSKIEASSSLDLLPKMQSSFPSSAVIPAVHIRCCNFERWRKSSKRILQNCFGYLRPLCHKIPGSRRSTRVDDIDRRARQVKSWSKSPRASPGITYSSTDCCDIENSIYEAVLHCKRSIAK</sequence>
<accession>A0A2C9WQE4</accession>
<dbReference type="STRING" id="3983.A0A2C9WQE4"/>
<evidence type="ECO:0000313" key="1">
    <source>
        <dbReference type="EMBL" id="OAY62227.1"/>
    </source>
</evidence>
<dbReference type="OrthoDB" id="1913205at2759"/>
<reference evidence="2" key="1">
    <citation type="journal article" date="2016" name="Nat. Biotechnol.">
        <title>Sequencing wild and cultivated cassava and related species reveals extensive interspecific hybridization and genetic diversity.</title>
        <authorList>
            <person name="Bredeson J.V."/>
            <person name="Lyons J.B."/>
            <person name="Prochnik S.E."/>
            <person name="Wu G.A."/>
            <person name="Ha C.M."/>
            <person name="Edsinger-Gonzales E."/>
            <person name="Grimwood J."/>
            <person name="Schmutz J."/>
            <person name="Rabbi I.Y."/>
            <person name="Egesi C."/>
            <person name="Nauluvula P."/>
            <person name="Lebot V."/>
            <person name="Ndunguru J."/>
            <person name="Mkamilo G."/>
            <person name="Bart R.S."/>
            <person name="Setter T.L."/>
            <person name="Gleadow R.M."/>
            <person name="Kulakow P."/>
            <person name="Ferguson M.E."/>
            <person name="Rounsley S."/>
            <person name="Rokhsar D.S."/>
        </authorList>
    </citation>
    <scope>NUCLEOTIDE SEQUENCE [LARGE SCALE GENOMIC DNA]</scope>
    <source>
        <strain evidence="2">cv. AM560-2</strain>
    </source>
</reference>
<dbReference type="EMBL" id="CM004387">
    <property type="protein sequence ID" value="OAY62227.1"/>
    <property type="molecule type" value="Genomic_DNA"/>
</dbReference>
<dbReference type="PANTHER" id="PTHR34576:SF14">
    <property type="entry name" value="MEMBRANE-ASSOCIATED KINASE REGULATOR 6"/>
    <property type="match status" value="1"/>
</dbReference>
<comment type="caution">
    <text evidence="1">The sequence shown here is derived from an EMBL/GenBank/DDBJ whole genome shotgun (WGS) entry which is preliminary data.</text>
</comment>
<name>A0A2C9WQE4_MANES</name>
<evidence type="ECO:0000313" key="2">
    <source>
        <dbReference type="Proteomes" id="UP000091857"/>
    </source>
</evidence>
<proteinExistence type="predicted"/>